<name>A0A8J3JJP1_9ACTN</name>
<dbReference type="AlphaFoldDB" id="A0A8J3JJP1"/>
<comment type="caution">
    <text evidence="8">The sequence shown here is derived from an EMBL/GenBank/DDBJ whole genome shotgun (WGS) entry which is preliminary data.</text>
</comment>
<dbReference type="CDD" id="cd06171">
    <property type="entry name" value="Sigma70_r4"/>
    <property type="match status" value="1"/>
</dbReference>
<dbReference type="NCBIfam" id="TIGR02983">
    <property type="entry name" value="SigE-fam_strep"/>
    <property type="match status" value="1"/>
</dbReference>
<evidence type="ECO:0000259" key="6">
    <source>
        <dbReference type="Pfam" id="PF04542"/>
    </source>
</evidence>
<comment type="similarity">
    <text evidence="1">Belongs to the sigma-70 factor family. ECF subfamily.</text>
</comment>
<evidence type="ECO:0000256" key="3">
    <source>
        <dbReference type="ARBA" id="ARBA00023082"/>
    </source>
</evidence>
<organism evidence="8 9">
    <name type="scientific">Catellatospora bangladeshensis</name>
    <dbReference type="NCBI Taxonomy" id="310355"/>
    <lineage>
        <taxon>Bacteria</taxon>
        <taxon>Bacillati</taxon>
        <taxon>Actinomycetota</taxon>
        <taxon>Actinomycetes</taxon>
        <taxon>Micromonosporales</taxon>
        <taxon>Micromonosporaceae</taxon>
        <taxon>Catellatospora</taxon>
    </lineage>
</organism>
<dbReference type="InterPro" id="IPR013249">
    <property type="entry name" value="RNA_pol_sigma70_r4_t2"/>
</dbReference>
<dbReference type="InterPro" id="IPR039425">
    <property type="entry name" value="RNA_pol_sigma-70-like"/>
</dbReference>
<dbReference type="RefSeq" id="WP_203743712.1">
    <property type="nucleotide sequence ID" value="NZ_BONF01000009.1"/>
</dbReference>
<dbReference type="PANTHER" id="PTHR43133:SF50">
    <property type="entry name" value="ECF RNA POLYMERASE SIGMA FACTOR SIGM"/>
    <property type="match status" value="1"/>
</dbReference>
<dbReference type="InterPro" id="IPR013325">
    <property type="entry name" value="RNA_pol_sigma_r2"/>
</dbReference>
<evidence type="ECO:0000259" key="7">
    <source>
        <dbReference type="Pfam" id="PF08281"/>
    </source>
</evidence>
<protein>
    <submittedName>
        <fullName evidence="8">RNA polymerase sigma factor</fullName>
    </submittedName>
</protein>
<keyword evidence="3" id="KW-0731">Sigma factor</keyword>
<dbReference type="Gene3D" id="1.10.1740.10">
    <property type="match status" value="1"/>
</dbReference>
<feature type="domain" description="RNA polymerase sigma factor 70 region 4 type 2" evidence="7">
    <location>
        <begin position="103"/>
        <end position="154"/>
    </location>
</feature>
<dbReference type="GO" id="GO:0016987">
    <property type="term" value="F:sigma factor activity"/>
    <property type="evidence" value="ECO:0007669"/>
    <property type="project" value="UniProtKB-KW"/>
</dbReference>
<evidence type="ECO:0000256" key="2">
    <source>
        <dbReference type="ARBA" id="ARBA00023015"/>
    </source>
</evidence>
<dbReference type="Pfam" id="PF04542">
    <property type="entry name" value="Sigma70_r2"/>
    <property type="match status" value="1"/>
</dbReference>
<reference evidence="8 9" key="1">
    <citation type="submission" date="2021-01" db="EMBL/GenBank/DDBJ databases">
        <title>Whole genome shotgun sequence of Catellatospora bangladeshensis NBRC 107357.</title>
        <authorList>
            <person name="Komaki H."/>
            <person name="Tamura T."/>
        </authorList>
    </citation>
    <scope>NUCLEOTIDE SEQUENCE [LARGE SCALE GENOMIC DNA]</scope>
    <source>
        <strain evidence="8 9">NBRC 107357</strain>
    </source>
</reference>
<dbReference type="SUPFAM" id="SSF88659">
    <property type="entry name" value="Sigma3 and sigma4 domains of RNA polymerase sigma factors"/>
    <property type="match status" value="1"/>
</dbReference>
<proteinExistence type="inferred from homology"/>
<dbReference type="SUPFAM" id="SSF88946">
    <property type="entry name" value="Sigma2 domain of RNA polymerase sigma factors"/>
    <property type="match status" value="1"/>
</dbReference>
<dbReference type="PANTHER" id="PTHR43133">
    <property type="entry name" value="RNA POLYMERASE ECF-TYPE SIGMA FACTO"/>
    <property type="match status" value="1"/>
</dbReference>
<dbReference type="InterPro" id="IPR036388">
    <property type="entry name" value="WH-like_DNA-bd_sf"/>
</dbReference>
<evidence type="ECO:0000313" key="8">
    <source>
        <dbReference type="EMBL" id="GIF80295.1"/>
    </source>
</evidence>
<gene>
    <name evidence="8" type="ORF">Cba03nite_16440</name>
</gene>
<evidence type="ECO:0000256" key="1">
    <source>
        <dbReference type="ARBA" id="ARBA00010641"/>
    </source>
</evidence>
<evidence type="ECO:0000313" key="9">
    <source>
        <dbReference type="Proteomes" id="UP000601223"/>
    </source>
</evidence>
<keyword evidence="5" id="KW-0804">Transcription</keyword>
<dbReference type="InterPro" id="IPR014325">
    <property type="entry name" value="RNA_pol_sigma-E_actinobac"/>
</dbReference>
<dbReference type="InterPro" id="IPR007627">
    <property type="entry name" value="RNA_pol_sigma70_r2"/>
</dbReference>
<keyword evidence="4" id="KW-0238">DNA-binding</keyword>
<keyword evidence="9" id="KW-1185">Reference proteome</keyword>
<dbReference type="Proteomes" id="UP000601223">
    <property type="component" value="Unassembled WGS sequence"/>
</dbReference>
<dbReference type="GO" id="GO:0003677">
    <property type="term" value="F:DNA binding"/>
    <property type="evidence" value="ECO:0007669"/>
    <property type="project" value="UniProtKB-KW"/>
</dbReference>
<dbReference type="Pfam" id="PF08281">
    <property type="entry name" value="Sigma70_r4_2"/>
    <property type="match status" value="1"/>
</dbReference>
<sequence length="173" mass="19804">MADAGFDEYVQARLGQWSRVAYLLTGDHHAAEDLLQNALFKLALAWRRISIDAPDAYLRRILYHEHVSRWRRSHHLRSEHVTDRVPERVAGTDLAADAVRRILLRQALEKLTRKQRAVIVLRFFEDLSEPEAAEALGVSVGTVKSQTSRALARLREVAPELHVLVKETREVRA</sequence>
<dbReference type="InterPro" id="IPR013324">
    <property type="entry name" value="RNA_pol_sigma_r3/r4-like"/>
</dbReference>
<dbReference type="Gene3D" id="1.10.10.10">
    <property type="entry name" value="Winged helix-like DNA-binding domain superfamily/Winged helix DNA-binding domain"/>
    <property type="match status" value="1"/>
</dbReference>
<dbReference type="InterPro" id="IPR014284">
    <property type="entry name" value="RNA_pol_sigma-70_dom"/>
</dbReference>
<dbReference type="GO" id="GO:0006352">
    <property type="term" value="P:DNA-templated transcription initiation"/>
    <property type="evidence" value="ECO:0007669"/>
    <property type="project" value="InterPro"/>
</dbReference>
<feature type="domain" description="RNA polymerase sigma-70 region 2" evidence="6">
    <location>
        <begin position="16"/>
        <end position="73"/>
    </location>
</feature>
<accession>A0A8J3JJP1</accession>
<dbReference type="EMBL" id="BONF01000009">
    <property type="protein sequence ID" value="GIF80295.1"/>
    <property type="molecule type" value="Genomic_DNA"/>
</dbReference>
<evidence type="ECO:0000256" key="4">
    <source>
        <dbReference type="ARBA" id="ARBA00023125"/>
    </source>
</evidence>
<keyword evidence="2" id="KW-0805">Transcription regulation</keyword>
<evidence type="ECO:0000256" key="5">
    <source>
        <dbReference type="ARBA" id="ARBA00023163"/>
    </source>
</evidence>
<dbReference type="NCBIfam" id="TIGR02937">
    <property type="entry name" value="sigma70-ECF"/>
    <property type="match status" value="1"/>
</dbReference>